<accession>A0AAV0A2P8</accession>
<evidence type="ECO:0000256" key="1">
    <source>
        <dbReference type="SAM" id="MobiDB-lite"/>
    </source>
</evidence>
<gene>
    <name evidence="3" type="primary">Cd226</name>
    <name evidence="3" type="ORF">PHOROB_LOCUS14097</name>
</gene>
<dbReference type="PANTHER" id="PTHR47011">
    <property type="entry name" value="CD226 ANTIGEN"/>
    <property type="match status" value="1"/>
</dbReference>
<name>A0AAV0A2P8_PHORO</name>
<proteinExistence type="predicted"/>
<dbReference type="GO" id="GO:0002891">
    <property type="term" value="P:positive regulation of immunoglobulin mediated immune response"/>
    <property type="evidence" value="ECO:0007669"/>
    <property type="project" value="TreeGrafter"/>
</dbReference>
<dbReference type="Gene3D" id="2.60.40.10">
    <property type="entry name" value="Immunoglobulins"/>
    <property type="match status" value="1"/>
</dbReference>
<dbReference type="GO" id="GO:0002729">
    <property type="term" value="P:positive regulation of natural killer cell cytokine production"/>
    <property type="evidence" value="ECO:0007669"/>
    <property type="project" value="InterPro"/>
</dbReference>
<dbReference type="InterPro" id="IPR036179">
    <property type="entry name" value="Ig-like_dom_sf"/>
</dbReference>
<dbReference type="PROSITE" id="PS50835">
    <property type="entry name" value="IG_LIKE"/>
    <property type="match status" value="1"/>
</dbReference>
<dbReference type="PANTHER" id="PTHR47011:SF1">
    <property type="entry name" value="CD226 ANTIGEN"/>
    <property type="match status" value="1"/>
</dbReference>
<sequence length="194" mass="22286">MNEAVAYFTCLAIMILEMKNLNSFAILAPSDGYLYAEPGQNVTLSCQLPRNWPVQQVMWERVQPHQVDILASCNLSQGTRYTSKYLRKIWSTCSQESMQSVVIPNATAADFGLYRCRSEASTGEKETFVIRLILTDGERRRRQVRTPLKEPRDKQSKVATNCRSPTSPIHSIDDDKEDIYVNYPTFSRRPKPRF</sequence>
<evidence type="ECO:0000313" key="4">
    <source>
        <dbReference type="Proteomes" id="UP001152836"/>
    </source>
</evidence>
<evidence type="ECO:0000259" key="2">
    <source>
        <dbReference type="PROSITE" id="PS50835"/>
    </source>
</evidence>
<evidence type="ECO:0000313" key="3">
    <source>
        <dbReference type="EMBL" id="CAH7082638.1"/>
    </source>
</evidence>
<keyword evidence="4" id="KW-1185">Reference proteome</keyword>
<dbReference type="Proteomes" id="UP001152836">
    <property type="component" value="Unassembled WGS sequence"/>
</dbReference>
<dbReference type="InterPro" id="IPR013783">
    <property type="entry name" value="Ig-like_fold"/>
</dbReference>
<dbReference type="InterPro" id="IPR003599">
    <property type="entry name" value="Ig_sub"/>
</dbReference>
<feature type="compositionally biased region" description="Polar residues" evidence="1">
    <location>
        <begin position="157"/>
        <end position="169"/>
    </location>
</feature>
<dbReference type="InterPro" id="IPR042842">
    <property type="entry name" value="CD226"/>
</dbReference>
<dbReference type="AlphaFoldDB" id="A0AAV0A2P8"/>
<dbReference type="SMART" id="SM00409">
    <property type="entry name" value="IG"/>
    <property type="match status" value="1"/>
</dbReference>
<dbReference type="SUPFAM" id="SSF48726">
    <property type="entry name" value="Immunoglobulin"/>
    <property type="match status" value="1"/>
</dbReference>
<feature type="domain" description="Ig-like" evidence="2">
    <location>
        <begin position="29"/>
        <end position="131"/>
    </location>
</feature>
<organism evidence="3 4">
    <name type="scientific">Phodopus roborovskii</name>
    <name type="common">Roborovski's desert hamster</name>
    <name type="synonym">Cricetulus roborovskii</name>
    <dbReference type="NCBI Taxonomy" id="109678"/>
    <lineage>
        <taxon>Eukaryota</taxon>
        <taxon>Metazoa</taxon>
        <taxon>Chordata</taxon>
        <taxon>Craniata</taxon>
        <taxon>Vertebrata</taxon>
        <taxon>Euteleostomi</taxon>
        <taxon>Mammalia</taxon>
        <taxon>Eutheria</taxon>
        <taxon>Euarchontoglires</taxon>
        <taxon>Glires</taxon>
        <taxon>Rodentia</taxon>
        <taxon>Myomorpha</taxon>
        <taxon>Muroidea</taxon>
        <taxon>Cricetidae</taxon>
        <taxon>Cricetinae</taxon>
        <taxon>Phodopus</taxon>
    </lineage>
</organism>
<dbReference type="InterPro" id="IPR013106">
    <property type="entry name" value="Ig_V-set"/>
</dbReference>
<dbReference type="GO" id="GO:0009897">
    <property type="term" value="C:external side of plasma membrane"/>
    <property type="evidence" value="ECO:0007669"/>
    <property type="project" value="TreeGrafter"/>
</dbReference>
<protein>
    <submittedName>
        <fullName evidence="3">Cd226 protein</fullName>
    </submittedName>
</protein>
<feature type="compositionally biased region" description="Basic and acidic residues" evidence="1">
    <location>
        <begin position="147"/>
        <end position="156"/>
    </location>
</feature>
<dbReference type="Pfam" id="PF07686">
    <property type="entry name" value="V-set"/>
    <property type="match status" value="1"/>
</dbReference>
<dbReference type="InterPro" id="IPR007110">
    <property type="entry name" value="Ig-like_dom"/>
</dbReference>
<reference evidence="3" key="1">
    <citation type="submission" date="2022-06" db="EMBL/GenBank/DDBJ databases">
        <authorList>
            <person name="Andreotti S."/>
            <person name="Wyler E."/>
        </authorList>
    </citation>
    <scope>NUCLEOTIDE SEQUENCE</scope>
</reference>
<comment type="caution">
    <text evidence="3">The sequence shown here is derived from an EMBL/GenBank/DDBJ whole genome shotgun (WGS) entry which is preliminary data.</text>
</comment>
<feature type="region of interest" description="Disordered" evidence="1">
    <location>
        <begin position="144"/>
        <end position="174"/>
    </location>
</feature>
<dbReference type="GO" id="GO:0050839">
    <property type="term" value="F:cell adhesion molecule binding"/>
    <property type="evidence" value="ECO:0007669"/>
    <property type="project" value="TreeGrafter"/>
</dbReference>
<dbReference type="EMBL" id="CALSGD010001547">
    <property type="protein sequence ID" value="CAH7082638.1"/>
    <property type="molecule type" value="Genomic_DNA"/>
</dbReference>